<feature type="domain" description="ABC transporter" evidence="6">
    <location>
        <begin position="22"/>
        <end position="102"/>
    </location>
</feature>
<feature type="non-terminal residue" evidence="7">
    <location>
        <position position="118"/>
    </location>
</feature>
<evidence type="ECO:0000313" key="7">
    <source>
        <dbReference type="EMBL" id="KJV10227.1"/>
    </source>
</evidence>
<keyword evidence="4" id="KW-1003">Cell membrane</keyword>
<evidence type="ECO:0000256" key="5">
    <source>
        <dbReference type="ARBA" id="ARBA00023136"/>
    </source>
</evidence>
<dbReference type="GO" id="GO:0016020">
    <property type="term" value="C:membrane"/>
    <property type="evidence" value="ECO:0007669"/>
    <property type="project" value="UniProtKB-SubCell"/>
</dbReference>
<dbReference type="PANTHER" id="PTHR43297:SF7">
    <property type="entry name" value="D,D-DIPEPTIDE TRANSPORT ATP-BINDING PROTEIN DDPD-RELATED"/>
    <property type="match status" value="1"/>
</dbReference>
<dbReference type="Pfam" id="PF00005">
    <property type="entry name" value="ABC_tran"/>
    <property type="match status" value="1"/>
</dbReference>
<keyword evidence="8" id="KW-1185">Reference proteome</keyword>
<dbReference type="GO" id="GO:0016887">
    <property type="term" value="F:ATP hydrolysis activity"/>
    <property type="evidence" value="ECO:0007669"/>
    <property type="project" value="InterPro"/>
</dbReference>
<dbReference type="PANTHER" id="PTHR43297">
    <property type="entry name" value="OLIGOPEPTIDE TRANSPORT ATP-BINDING PROTEIN APPD"/>
    <property type="match status" value="1"/>
</dbReference>
<dbReference type="RefSeq" id="WP_045775120.1">
    <property type="nucleotide sequence ID" value="NZ_LAJY01000129.1"/>
</dbReference>
<comment type="similarity">
    <text evidence="2">Belongs to the ABC transporter superfamily.</text>
</comment>
<keyword evidence="5" id="KW-0472">Membrane</keyword>
<reference evidence="7 8" key="1">
    <citation type="submission" date="2015-03" db="EMBL/GenBank/DDBJ databases">
        <title>Draft genome sequence of Elstera litoralis.</title>
        <authorList>
            <person name="Rahalkar M.C."/>
            <person name="Dhakephalkar P.K."/>
            <person name="Pore S.D."/>
            <person name="Arora P."/>
            <person name="Kapse N.G."/>
            <person name="Pandit P.S."/>
        </authorList>
    </citation>
    <scope>NUCLEOTIDE SEQUENCE [LARGE SCALE GENOMIC DNA]</scope>
    <source>
        <strain evidence="7 8">Dia-1</strain>
    </source>
</reference>
<dbReference type="InterPro" id="IPR027417">
    <property type="entry name" value="P-loop_NTPase"/>
</dbReference>
<name>A0A0F3IUC5_9PROT</name>
<evidence type="ECO:0000259" key="6">
    <source>
        <dbReference type="Pfam" id="PF00005"/>
    </source>
</evidence>
<dbReference type="Proteomes" id="UP000033774">
    <property type="component" value="Unassembled WGS sequence"/>
</dbReference>
<protein>
    <recommendedName>
        <fullName evidence="6">ABC transporter domain-containing protein</fullName>
    </recommendedName>
</protein>
<proteinExistence type="inferred from homology"/>
<dbReference type="SUPFAM" id="SSF52540">
    <property type="entry name" value="P-loop containing nucleoside triphosphate hydrolases"/>
    <property type="match status" value="1"/>
</dbReference>
<evidence type="ECO:0000256" key="4">
    <source>
        <dbReference type="ARBA" id="ARBA00022475"/>
    </source>
</evidence>
<sequence>MKPVLEVLDLAIASAAGPIVGDIGFTLARGEILVVIGETGSGKSLVAQAVMGTLPPDLSMTGNIVIEGEHHPDRRPLWGRKIALLPQEPWEALDPTMRAERQVALGAVTVGGRAWVDA</sequence>
<organism evidence="7 8">
    <name type="scientific">Elstera litoralis</name>
    <dbReference type="NCBI Taxonomy" id="552518"/>
    <lineage>
        <taxon>Bacteria</taxon>
        <taxon>Pseudomonadati</taxon>
        <taxon>Pseudomonadota</taxon>
        <taxon>Alphaproteobacteria</taxon>
        <taxon>Rhodospirillales</taxon>
        <taxon>Rhodospirillaceae</taxon>
        <taxon>Elstera</taxon>
    </lineage>
</organism>
<comment type="caution">
    <text evidence="7">The sequence shown here is derived from an EMBL/GenBank/DDBJ whole genome shotgun (WGS) entry which is preliminary data.</text>
</comment>
<dbReference type="InterPro" id="IPR003439">
    <property type="entry name" value="ABC_transporter-like_ATP-bd"/>
</dbReference>
<evidence type="ECO:0000256" key="2">
    <source>
        <dbReference type="ARBA" id="ARBA00005417"/>
    </source>
</evidence>
<dbReference type="PROSITE" id="PS00675">
    <property type="entry name" value="SIGMA54_INTERACT_1"/>
    <property type="match status" value="1"/>
</dbReference>
<dbReference type="EMBL" id="LAJY01000129">
    <property type="protein sequence ID" value="KJV10227.1"/>
    <property type="molecule type" value="Genomic_DNA"/>
</dbReference>
<dbReference type="OrthoDB" id="9802264at2"/>
<accession>A0A0F3IUC5</accession>
<comment type="subcellular location">
    <subcellularLocation>
        <location evidence="1">Membrane</location>
    </subcellularLocation>
</comment>
<evidence type="ECO:0000256" key="1">
    <source>
        <dbReference type="ARBA" id="ARBA00004370"/>
    </source>
</evidence>
<dbReference type="InterPro" id="IPR050388">
    <property type="entry name" value="ABC_Ni/Peptide_Import"/>
</dbReference>
<dbReference type="AlphaFoldDB" id="A0A0F3IUC5"/>
<evidence type="ECO:0000313" key="8">
    <source>
        <dbReference type="Proteomes" id="UP000033774"/>
    </source>
</evidence>
<dbReference type="InterPro" id="IPR025662">
    <property type="entry name" value="Sigma_54_int_dom_ATP-bd_1"/>
</dbReference>
<dbReference type="GO" id="GO:0005524">
    <property type="term" value="F:ATP binding"/>
    <property type="evidence" value="ECO:0007669"/>
    <property type="project" value="InterPro"/>
</dbReference>
<evidence type="ECO:0000256" key="3">
    <source>
        <dbReference type="ARBA" id="ARBA00022448"/>
    </source>
</evidence>
<dbReference type="Gene3D" id="3.40.50.300">
    <property type="entry name" value="P-loop containing nucleotide triphosphate hydrolases"/>
    <property type="match status" value="1"/>
</dbReference>
<gene>
    <name evidence="7" type="ORF">VZ95_06425</name>
</gene>
<keyword evidence="3" id="KW-0813">Transport</keyword>